<dbReference type="GO" id="GO:0022841">
    <property type="term" value="F:potassium ion leak channel activity"/>
    <property type="evidence" value="ECO:0007669"/>
    <property type="project" value="TreeGrafter"/>
</dbReference>
<keyword evidence="2 8" id="KW-0813">Transport</keyword>
<feature type="transmembrane region" description="Helical" evidence="9">
    <location>
        <begin position="30"/>
        <end position="50"/>
    </location>
</feature>
<evidence type="ECO:0000256" key="7">
    <source>
        <dbReference type="ARBA" id="ARBA00023303"/>
    </source>
</evidence>
<keyword evidence="4 9" id="KW-1133">Transmembrane helix</keyword>
<name>A0A9P1IWB7_9PELO</name>
<feature type="domain" description="Potassium channel" evidence="10">
    <location>
        <begin position="253"/>
        <end position="323"/>
    </location>
</feature>
<dbReference type="PANTHER" id="PTHR11003">
    <property type="entry name" value="POTASSIUM CHANNEL, SUBFAMILY K"/>
    <property type="match status" value="1"/>
</dbReference>
<dbReference type="GO" id="GO:0015271">
    <property type="term" value="F:outward rectifier potassium channel activity"/>
    <property type="evidence" value="ECO:0007669"/>
    <property type="project" value="TreeGrafter"/>
</dbReference>
<feature type="transmembrane region" description="Helical" evidence="9">
    <location>
        <begin position="273"/>
        <end position="292"/>
    </location>
</feature>
<dbReference type="PRINTS" id="PR01333">
    <property type="entry name" value="2POREKCHANEL"/>
</dbReference>
<evidence type="ECO:0000256" key="2">
    <source>
        <dbReference type="ARBA" id="ARBA00022448"/>
    </source>
</evidence>
<accession>A0A9P1IWB7</accession>
<reference evidence="11" key="1">
    <citation type="submission" date="2022-11" db="EMBL/GenBank/DDBJ databases">
        <authorList>
            <person name="Kikuchi T."/>
        </authorList>
    </citation>
    <scope>NUCLEOTIDE SEQUENCE</scope>
    <source>
        <strain evidence="11">PS1010</strain>
    </source>
</reference>
<dbReference type="Gene3D" id="1.10.287.70">
    <property type="match status" value="1"/>
</dbReference>
<dbReference type="InterPro" id="IPR003280">
    <property type="entry name" value="2pore_dom_K_chnl"/>
</dbReference>
<evidence type="ECO:0000313" key="12">
    <source>
        <dbReference type="Proteomes" id="UP001152747"/>
    </source>
</evidence>
<proteinExistence type="inferred from homology"/>
<dbReference type="SUPFAM" id="SSF81324">
    <property type="entry name" value="Voltage-gated potassium channels"/>
    <property type="match status" value="2"/>
</dbReference>
<feature type="transmembrane region" description="Helical" evidence="9">
    <location>
        <begin position="298"/>
        <end position="320"/>
    </location>
</feature>
<keyword evidence="12" id="KW-1185">Reference proteome</keyword>
<feature type="domain" description="Potassium channel" evidence="10">
    <location>
        <begin position="119"/>
        <end position="177"/>
    </location>
</feature>
<dbReference type="AlphaFoldDB" id="A0A9P1IWB7"/>
<evidence type="ECO:0000256" key="1">
    <source>
        <dbReference type="ARBA" id="ARBA00004141"/>
    </source>
</evidence>
<sequence length="464" mass="53243">MILAALSNRNPRMLWNLVAVGYERYNLHHLAKILVLLLYSFFGAAIFILLEADNEKQMKDDETLKILRASLASKTEFIYKIQQLYNETLYGSSFADAKIRRVLSEYDSQMGIKIDNSYTPKWDIWGGLYYSGTIYTTIGYGDLAAVTVLGRIFTMVYAMIGIPMVITILNDWGNMLFHGVNNFWQNSGRKYFHKICQKLRFKKPKNVEETQKRPNQEHQFLGRTTDFEPLVESVSLDGQNGQQPIPLFLAFTVLGFWILLCVGYFAIFEDWTFFESVYFFFVSMTTIGFGDITPNHSVAVGGIIFILGGLSVVSMSINVLQMKLDFLFQKIVQDIENDFKSSLSTASESRKVSIGVSELGSIDPSKKKQMSHEGDIADKYTEGMDGTNKFFMRFMSNHQKKMLNEKFDERAKMRNSATQTTTCIKVASVQTADRYEPQWEDEPEEQHPVSRINTRRLYIYNTGE</sequence>
<dbReference type="OrthoDB" id="297496at2759"/>
<dbReference type="InterPro" id="IPR013099">
    <property type="entry name" value="K_chnl_dom"/>
</dbReference>
<evidence type="ECO:0000313" key="11">
    <source>
        <dbReference type="EMBL" id="CAI5451342.1"/>
    </source>
</evidence>
<dbReference type="EMBL" id="CANHGI010000005">
    <property type="protein sequence ID" value="CAI5451342.1"/>
    <property type="molecule type" value="Genomic_DNA"/>
</dbReference>
<evidence type="ECO:0000256" key="4">
    <source>
        <dbReference type="ARBA" id="ARBA00022989"/>
    </source>
</evidence>
<evidence type="ECO:0000256" key="8">
    <source>
        <dbReference type="RuleBase" id="RU003857"/>
    </source>
</evidence>
<dbReference type="Pfam" id="PF07885">
    <property type="entry name" value="Ion_trans_2"/>
    <property type="match status" value="2"/>
</dbReference>
<organism evidence="11 12">
    <name type="scientific">Caenorhabditis angaria</name>
    <dbReference type="NCBI Taxonomy" id="860376"/>
    <lineage>
        <taxon>Eukaryota</taxon>
        <taxon>Metazoa</taxon>
        <taxon>Ecdysozoa</taxon>
        <taxon>Nematoda</taxon>
        <taxon>Chromadorea</taxon>
        <taxon>Rhabditida</taxon>
        <taxon>Rhabditina</taxon>
        <taxon>Rhabditomorpha</taxon>
        <taxon>Rhabditoidea</taxon>
        <taxon>Rhabditidae</taxon>
        <taxon>Peloderinae</taxon>
        <taxon>Caenorhabditis</taxon>
    </lineage>
</organism>
<evidence type="ECO:0000256" key="3">
    <source>
        <dbReference type="ARBA" id="ARBA00022692"/>
    </source>
</evidence>
<dbReference type="GO" id="GO:0030322">
    <property type="term" value="P:stabilization of membrane potential"/>
    <property type="evidence" value="ECO:0007669"/>
    <property type="project" value="TreeGrafter"/>
</dbReference>
<evidence type="ECO:0000259" key="10">
    <source>
        <dbReference type="Pfam" id="PF07885"/>
    </source>
</evidence>
<dbReference type="GO" id="GO:0005886">
    <property type="term" value="C:plasma membrane"/>
    <property type="evidence" value="ECO:0007669"/>
    <property type="project" value="TreeGrafter"/>
</dbReference>
<feature type="transmembrane region" description="Helical" evidence="9">
    <location>
        <begin position="148"/>
        <end position="169"/>
    </location>
</feature>
<comment type="similarity">
    <text evidence="8">Belongs to the two pore domain potassium channel (TC 1.A.1.8) family.</text>
</comment>
<keyword evidence="6 9" id="KW-0472">Membrane</keyword>
<keyword evidence="3 8" id="KW-0812">Transmembrane</keyword>
<keyword evidence="5 8" id="KW-0406">Ion transport</keyword>
<gene>
    <name evidence="11" type="ORF">CAMP_LOCUS13979</name>
</gene>
<keyword evidence="7 8" id="KW-0407">Ion channel</keyword>
<dbReference type="PANTHER" id="PTHR11003:SF324">
    <property type="entry name" value="POTASSIUM CHANNEL DOMAIN-CONTAINING PROTEIN"/>
    <property type="match status" value="1"/>
</dbReference>
<protein>
    <recommendedName>
        <fullName evidence="10">Potassium channel domain-containing protein</fullName>
    </recommendedName>
</protein>
<evidence type="ECO:0000256" key="6">
    <source>
        <dbReference type="ARBA" id="ARBA00023136"/>
    </source>
</evidence>
<evidence type="ECO:0000256" key="9">
    <source>
        <dbReference type="SAM" id="Phobius"/>
    </source>
</evidence>
<feature type="transmembrane region" description="Helical" evidence="9">
    <location>
        <begin position="245"/>
        <end position="266"/>
    </location>
</feature>
<evidence type="ECO:0000256" key="5">
    <source>
        <dbReference type="ARBA" id="ARBA00023065"/>
    </source>
</evidence>
<comment type="caution">
    <text evidence="11">The sequence shown here is derived from an EMBL/GenBank/DDBJ whole genome shotgun (WGS) entry which is preliminary data.</text>
</comment>
<comment type="subcellular location">
    <subcellularLocation>
        <location evidence="1">Membrane</location>
        <topology evidence="1">Multi-pass membrane protein</topology>
    </subcellularLocation>
</comment>
<dbReference type="Proteomes" id="UP001152747">
    <property type="component" value="Unassembled WGS sequence"/>
</dbReference>